<proteinExistence type="inferred from homology"/>
<keyword evidence="6" id="KW-0418">Kinase</keyword>
<dbReference type="InterPro" id="IPR027417">
    <property type="entry name" value="P-loop_NTPase"/>
</dbReference>
<dbReference type="InterPro" id="IPR002624">
    <property type="entry name" value="DCK/DGK"/>
</dbReference>
<dbReference type="GO" id="GO:0019136">
    <property type="term" value="F:deoxynucleoside kinase activity"/>
    <property type="evidence" value="ECO:0007669"/>
    <property type="project" value="InterPro"/>
</dbReference>
<feature type="binding site" evidence="3">
    <location>
        <position position="96"/>
    </location>
    <ligand>
        <name>substrate</name>
    </ligand>
</feature>
<name>A0A146KC69_9EUKA</name>
<sequence length="213" mass="24702">VQRKTLQNLVILEGGIAAGKTTLLRNLSKKYGFHAIEEPAENNPHLANFYSDPKKYAYDFQIWFLELRINHFSKAVSFAVANPDKIIVLDRSVYSDYVFALNCHQDGFISGKQFEEYKKMYFKAIKNFPNPALMIYLDVNPETCLYRIKNVRKRECEQGIPLTYLQGIHKCYGNLIEQMKELGCQTVRMNWEEFGSADQIHDIYQQVALEATV</sequence>
<keyword evidence="4" id="KW-0067">ATP-binding</keyword>
<keyword evidence="4" id="KW-0547">Nucleotide-binding</keyword>
<reference evidence="6" key="1">
    <citation type="submission" date="2015-07" db="EMBL/GenBank/DDBJ databases">
        <title>Adaptation to a free-living lifestyle via gene acquisitions in the diplomonad Trepomonas sp. PC1.</title>
        <authorList>
            <person name="Xu F."/>
            <person name="Jerlstrom-Hultqvist J."/>
            <person name="Kolisko M."/>
            <person name="Simpson A.G.B."/>
            <person name="Roger A.J."/>
            <person name="Svard S.G."/>
            <person name="Andersson J.O."/>
        </authorList>
    </citation>
    <scope>NUCLEOTIDE SEQUENCE</scope>
    <source>
        <strain evidence="6">PC1</strain>
    </source>
</reference>
<feature type="domain" description="Deoxynucleoside kinase" evidence="5">
    <location>
        <begin position="12"/>
        <end position="205"/>
    </location>
</feature>
<dbReference type="AlphaFoldDB" id="A0A146KC69"/>
<dbReference type="Gene3D" id="3.40.50.300">
    <property type="entry name" value="P-loop containing nucleotide triphosphate hydrolases"/>
    <property type="match status" value="1"/>
</dbReference>
<evidence type="ECO:0000256" key="3">
    <source>
        <dbReference type="PIRSR" id="PIRSR000705-2"/>
    </source>
</evidence>
<dbReference type="CDD" id="cd01673">
    <property type="entry name" value="dNK"/>
    <property type="match status" value="1"/>
</dbReference>
<keyword evidence="6" id="KW-0808">Transferase</keyword>
<dbReference type="PANTHER" id="PTHR10513">
    <property type="entry name" value="DEOXYNUCLEOSIDE KINASE"/>
    <property type="match status" value="1"/>
</dbReference>
<dbReference type="PIRSF" id="PIRSF000705">
    <property type="entry name" value="DNK"/>
    <property type="match status" value="1"/>
</dbReference>
<dbReference type="InterPro" id="IPR050566">
    <property type="entry name" value="Deoxyribonucleoside_kinase"/>
</dbReference>
<dbReference type="Pfam" id="PF01712">
    <property type="entry name" value="dNK"/>
    <property type="match status" value="1"/>
</dbReference>
<dbReference type="GO" id="GO:0006120">
    <property type="term" value="P:mitochondrial electron transport, NADH to ubiquinone"/>
    <property type="evidence" value="ECO:0007669"/>
    <property type="project" value="TreeGrafter"/>
</dbReference>
<feature type="binding site" evidence="4">
    <location>
        <begin position="147"/>
        <end position="152"/>
    </location>
    <ligand>
        <name>ATP</name>
        <dbReference type="ChEBI" id="CHEBI:30616"/>
    </ligand>
</feature>
<gene>
    <name evidence="6" type="ORF">TPC1_12948</name>
</gene>
<protein>
    <submittedName>
        <fullName evidence="6">Deoxynucleoside kinase</fullName>
    </submittedName>
</protein>
<feature type="binding site" evidence="3">
    <location>
        <position position="38"/>
    </location>
    <ligand>
        <name>substrate</name>
    </ligand>
</feature>
<evidence type="ECO:0000313" key="6">
    <source>
        <dbReference type="EMBL" id="JAP94410.1"/>
    </source>
</evidence>
<accession>A0A146KC69</accession>
<dbReference type="EMBL" id="GDID01002196">
    <property type="protein sequence ID" value="JAP94410.1"/>
    <property type="molecule type" value="Transcribed_RNA"/>
</dbReference>
<dbReference type="InterPro" id="IPR031314">
    <property type="entry name" value="DNK_dom"/>
</dbReference>
<evidence type="ECO:0000256" key="2">
    <source>
        <dbReference type="PIRSR" id="PIRSR000705-1"/>
    </source>
</evidence>
<evidence type="ECO:0000259" key="5">
    <source>
        <dbReference type="Pfam" id="PF01712"/>
    </source>
</evidence>
<dbReference type="SUPFAM" id="SSF52540">
    <property type="entry name" value="P-loop containing nucleoside triphosphate hydrolases"/>
    <property type="match status" value="1"/>
</dbReference>
<feature type="binding site" evidence="3">
    <location>
        <position position="61"/>
    </location>
    <ligand>
        <name>substrate</name>
    </ligand>
</feature>
<comment type="similarity">
    <text evidence="1">Belongs to the DCK/DGK family.</text>
</comment>
<feature type="binding site" evidence="3">
    <location>
        <position position="50"/>
    </location>
    <ligand>
        <name>substrate</name>
    </ligand>
</feature>
<dbReference type="PANTHER" id="PTHR10513:SF15">
    <property type="entry name" value="NADH DEHYDROGENASE [UBIQUINONE] 1 ALPHA SUBCOMPLEX SUBUNIT 10, MITOCHONDRIAL"/>
    <property type="match status" value="1"/>
</dbReference>
<dbReference type="GO" id="GO:0005524">
    <property type="term" value="F:ATP binding"/>
    <property type="evidence" value="ECO:0007669"/>
    <property type="project" value="UniProtKB-KW"/>
</dbReference>
<organism evidence="6">
    <name type="scientific">Trepomonas sp. PC1</name>
    <dbReference type="NCBI Taxonomy" id="1076344"/>
    <lineage>
        <taxon>Eukaryota</taxon>
        <taxon>Metamonada</taxon>
        <taxon>Diplomonadida</taxon>
        <taxon>Hexamitidae</taxon>
        <taxon>Hexamitinae</taxon>
        <taxon>Trepomonas</taxon>
    </lineage>
</organism>
<feature type="active site" description="Proton acceptor" evidence="2">
    <location>
        <position position="90"/>
    </location>
</feature>
<feature type="binding site" evidence="3">
    <location>
        <position position="157"/>
    </location>
    <ligand>
        <name>substrate</name>
    </ligand>
</feature>
<evidence type="ECO:0000256" key="4">
    <source>
        <dbReference type="PIRSR" id="PIRSR000705-3"/>
    </source>
</evidence>
<feature type="binding site" evidence="3">
    <location>
        <position position="91"/>
    </location>
    <ligand>
        <name>substrate</name>
    </ligand>
</feature>
<evidence type="ECO:0000256" key="1">
    <source>
        <dbReference type="ARBA" id="ARBA00007420"/>
    </source>
</evidence>
<feature type="non-terminal residue" evidence="6">
    <location>
        <position position="1"/>
    </location>
</feature>
<feature type="binding site" evidence="4">
    <location>
        <begin position="14"/>
        <end position="22"/>
    </location>
    <ligand>
        <name>ATP</name>
        <dbReference type="ChEBI" id="CHEBI:30616"/>
    </ligand>
</feature>
<dbReference type="GO" id="GO:0005739">
    <property type="term" value="C:mitochondrion"/>
    <property type="evidence" value="ECO:0007669"/>
    <property type="project" value="GOC"/>
</dbReference>